<dbReference type="GO" id="GO:0015074">
    <property type="term" value="P:DNA integration"/>
    <property type="evidence" value="ECO:0007669"/>
    <property type="project" value="InterPro"/>
</dbReference>
<dbReference type="SUPFAM" id="SSF56349">
    <property type="entry name" value="DNA breaking-rejoining enzymes"/>
    <property type="match status" value="1"/>
</dbReference>
<accession>A0AAD9JF54</accession>
<keyword evidence="3" id="KW-1185">Reference proteome</keyword>
<gene>
    <name evidence="2" type="ORF">NP493_2541g00008</name>
</gene>
<dbReference type="InterPro" id="IPR013762">
    <property type="entry name" value="Integrase-like_cat_sf"/>
</dbReference>
<organism evidence="2 3">
    <name type="scientific">Ridgeia piscesae</name>
    <name type="common">Tubeworm</name>
    <dbReference type="NCBI Taxonomy" id="27915"/>
    <lineage>
        <taxon>Eukaryota</taxon>
        <taxon>Metazoa</taxon>
        <taxon>Spiralia</taxon>
        <taxon>Lophotrochozoa</taxon>
        <taxon>Annelida</taxon>
        <taxon>Polychaeta</taxon>
        <taxon>Sedentaria</taxon>
        <taxon>Canalipalpata</taxon>
        <taxon>Sabellida</taxon>
        <taxon>Siboglinidae</taxon>
        <taxon>Ridgeia</taxon>
    </lineage>
</organism>
<dbReference type="GO" id="GO:0006310">
    <property type="term" value="P:DNA recombination"/>
    <property type="evidence" value="ECO:0007669"/>
    <property type="project" value="UniProtKB-KW"/>
</dbReference>
<comment type="caution">
    <text evidence="2">The sequence shown here is derived from an EMBL/GenBank/DDBJ whole genome shotgun (WGS) entry which is preliminary data.</text>
</comment>
<keyword evidence="1" id="KW-0233">DNA recombination</keyword>
<proteinExistence type="predicted"/>
<evidence type="ECO:0008006" key="4">
    <source>
        <dbReference type="Google" id="ProtNLM"/>
    </source>
</evidence>
<evidence type="ECO:0000256" key="1">
    <source>
        <dbReference type="ARBA" id="ARBA00023172"/>
    </source>
</evidence>
<dbReference type="AlphaFoldDB" id="A0AAD9JF54"/>
<evidence type="ECO:0000313" key="2">
    <source>
        <dbReference type="EMBL" id="KAK2151992.1"/>
    </source>
</evidence>
<dbReference type="PANTHER" id="PTHR34605:SF3">
    <property type="entry name" value="P CELL-TYPE AGGLUTINATION PROTEIN MAP4-LIKE-RELATED"/>
    <property type="match status" value="1"/>
</dbReference>
<name>A0AAD9JF54_RIDPI</name>
<dbReference type="Gene3D" id="1.10.443.10">
    <property type="entry name" value="Intergrase catalytic core"/>
    <property type="match status" value="1"/>
</dbReference>
<dbReference type="Proteomes" id="UP001209878">
    <property type="component" value="Unassembled WGS sequence"/>
</dbReference>
<reference evidence="2" key="1">
    <citation type="journal article" date="2023" name="Mol. Biol. Evol.">
        <title>Third-Generation Sequencing Reveals the Adaptive Role of the Epigenome in Three Deep-Sea Polychaetes.</title>
        <authorList>
            <person name="Perez M."/>
            <person name="Aroh O."/>
            <person name="Sun Y."/>
            <person name="Lan Y."/>
            <person name="Juniper S.K."/>
            <person name="Young C.R."/>
            <person name="Angers B."/>
            <person name="Qian P.Y."/>
        </authorList>
    </citation>
    <scope>NUCLEOTIDE SEQUENCE</scope>
    <source>
        <strain evidence="2">R07B-5</strain>
    </source>
</reference>
<protein>
    <recommendedName>
        <fullName evidence="4">Tyr recombinase domain-containing protein</fullName>
    </recommendedName>
</protein>
<dbReference type="EMBL" id="JAODUO010002525">
    <property type="protein sequence ID" value="KAK2151992.1"/>
    <property type="molecule type" value="Genomic_DNA"/>
</dbReference>
<dbReference type="GO" id="GO:0003677">
    <property type="term" value="F:DNA binding"/>
    <property type="evidence" value="ECO:0007669"/>
    <property type="project" value="InterPro"/>
</dbReference>
<dbReference type="InterPro" id="IPR011010">
    <property type="entry name" value="DNA_brk_join_enz"/>
</dbReference>
<evidence type="ECO:0000313" key="3">
    <source>
        <dbReference type="Proteomes" id="UP001209878"/>
    </source>
</evidence>
<dbReference type="PANTHER" id="PTHR34605">
    <property type="entry name" value="PHAGE_INTEGRASE DOMAIN-CONTAINING PROTEIN"/>
    <property type="match status" value="1"/>
</dbReference>
<sequence length="167" mass="18747">MHSCYVHVSFSWLFLRIGEITVRPGVVAEHVIKRSDLVIVPARDSVKSSLQLTIRHAKHQHVGRPIVLEINSQSHNCPVVHICRYLHTRGSSPGPLFVFPDKTPISRTYFSSQLSACLSHAGYDPSLYKCHSFRICAATTAATRGYTDVQIQSMGRYLYILLSMLPP</sequence>
<dbReference type="InterPro" id="IPR052925">
    <property type="entry name" value="Phage_Integrase-like_Recomb"/>
</dbReference>